<dbReference type="EMBL" id="NEVJ01000003">
    <property type="protein sequence ID" value="OZI18366.1"/>
    <property type="molecule type" value="Genomic_DNA"/>
</dbReference>
<reference evidence="5" key="1">
    <citation type="submission" date="2017-05" db="EMBL/GenBank/DDBJ databases">
        <title>Complete and WGS of Bordetella genogroups.</title>
        <authorList>
            <person name="Spilker T."/>
            <person name="Lipuma J."/>
        </authorList>
    </citation>
    <scope>NUCLEOTIDE SEQUENCE</scope>
    <source>
        <strain evidence="5">AU21707</strain>
    </source>
</reference>
<comment type="caution">
    <text evidence="5">The sequence shown here is derived from an EMBL/GenBank/DDBJ whole genome shotgun (WGS) entry which is preliminary data.</text>
</comment>
<dbReference type="SUPFAM" id="SSF103378">
    <property type="entry name" value="2-methylcitrate dehydratase PrpD"/>
    <property type="match status" value="1"/>
</dbReference>
<dbReference type="OrthoDB" id="8627321at2"/>
<accession>A0A261R050</accession>
<keyword evidence="6" id="KW-1185">Reference proteome</keyword>
<feature type="region of interest" description="Disordered" evidence="2">
    <location>
        <begin position="1"/>
        <end position="50"/>
    </location>
</feature>
<dbReference type="Proteomes" id="UP000216857">
    <property type="component" value="Unassembled WGS sequence"/>
</dbReference>
<dbReference type="InterPro" id="IPR045336">
    <property type="entry name" value="MmgE_PrpD_N"/>
</dbReference>
<evidence type="ECO:0000256" key="1">
    <source>
        <dbReference type="ARBA" id="ARBA00006174"/>
    </source>
</evidence>
<organism evidence="5 6">
    <name type="scientific">Bordetella genomosp. 9</name>
    <dbReference type="NCBI Taxonomy" id="1416803"/>
    <lineage>
        <taxon>Bacteria</taxon>
        <taxon>Pseudomonadati</taxon>
        <taxon>Pseudomonadota</taxon>
        <taxon>Betaproteobacteria</taxon>
        <taxon>Burkholderiales</taxon>
        <taxon>Alcaligenaceae</taxon>
        <taxon>Bordetella</taxon>
    </lineage>
</organism>
<evidence type="ECO:0008006" key="7">
    <source>
        <dbReference type="Google" id="ProtNLM"/>
    </source>
</evidence>
<proteinExistence type="inferred from homology"/>
<evidence type="ECO:0000259" key="4">
    <source>
        <dbReference type="Pfam" id="PF19305"/>
    </source>
</evidence>
<gene>
    <name evidence="5" type="ORF">CAL26_11595</name>
</gene>
<dbReference type="InterPro" id="IPR005656">
    <property type="entry name" value="MmgE_PrpD"/>
</dbReference>
<dbReference type="InterPro" id="IPR042188">
    <property type="entry name" value="MmgE/PrpD_sf_2"/>
</dbReference>
<evidence type="ECO:0000256" key="2">
    <source>
        <dbReference type="SAM" id="MobiDB-lite"/>
    </source>
</evidence>
<sequence length="513" mass="54702">MPASASSTKAPRRPRSSWTSRQPAGPRPSRRRAHASINKQEYASMSSSKPPLLANATRDLAAFAASVRYEDLPDDVIQRIKTSALDSIACCLYGATLPWTRKVADMVREEGAAPAASVMGTGQRSSVANAVLVNATAGHAFELDDIHKESILHPGSIALPIAIAYAERDGGWTGRDLITAMATGYEIGIRVGNAATMGLFFRGFHPQGSSGVFVGAACAGKSLGLDATRMQHALGIVGSQAGGLMAAQEGAMVKRFHAGRAAQSGVYSAQLAARDFTGITDALEASYGGYLVAYSDSPNAARLTDGLGSVWETAKVGYKPHASVTSIHSALDGLARIMQEHRLSPDDIEALDVGVSEMTFVHCAWDYKAQGVTAAQMNLYYGLAAIAHDGMAFVNQYRQDRLADPRLLDFIKRIHARSDEAINAMGPAFRHAANVSVRTRDGRTLTQQVLNRRGSPENPLQPQDVEFKFRNVVESCLAPADVDAVVRMCDTLDTMEDLSPLIAMLAKPGTSAA</sequence>
<feature type="domain" description="MmgE/PrpD N-terminal" evidence="3">
    <location>
        <begin position="58"/>
        <end position="296"/>
    </location>
</feature>
<feature type="domain" description="MmgE/PrpD C-terminal" evidence="4">
    <location>
        <begin position="321"/>
        <end position="486"/>
    </location>
</feature>
<dbReference type="Pfam" id="PF19305">
    <property type="entry name" value="MmgE_PrpD_C"/>
    <property type="match status" value="1"/>
</dbReference>
<dbReference type="InterPro" id="IPR042183">
    <property type="entry name" value="MmgE/PrpD_sf_1"/>
</dbReference>
<dbReference type="PANTHER" id="PTHR16943">
    <property type="entry name" value="2-METHYLCITRATE DEHYDRATASE-RELATED"/>
    <property type="match status" value="1"/>
</dbReference>
<dbReference type="Gene3D" id="1.10.4100.10">
    <property type="entry name" value="2-methylcitrate dehydratase PrpD"/>
    <property type="match status" value="1"/>
</dbReference>
<dbReference type="InterPro" id="IPR045337">
    <property type="entry name" value="MmgE_PrpD_C"/>
</dbReference>
<protein>
    <recommendedName>
        <fullName evidence="7">2-methylcitrate dehydratase</fullName>
    </recommendedName>
</protein>
<evidence type="ECO:0000313" key="5">
    <source>
        <dbReference type="EMBL" id="OZI18366.1"/>
    </source>
</evidence>
<comment type="similarity">
    <text evidence="1">Belongs to the PrpD family.</text>
</comment>
<evidence type="ECO:0000313" key="6">
    <source>
        <dbReference type="Proteomes" id="UP000216857"/>
    </source>
</evidence>
<name>A0A261R050_9BORD</name>
<dbReference type="PANTHER" id="PTHR16943:SF8">
    <property type="entry name" value="2-METHYLCITRATE DEHYDRATASE"/>
    <property type="match status" value="1"/>
</dbReference>
<dbReference type="Gene3D" id="3.30.1330.120">
    <property type="entry name" value="2-methylcitrate dehydratase PrpD"/>
    <property type="match status" value="1"/>
</dbReference>
<evidence type="ECO:0000259" key="3">
    <source>
        <dbReference type="Pfam" id="PF03972"/>
    </source>
</evidence>
<dbReference type="Pfam" id="PF03972">
    <property type="entry name" value="MmgE_PrpD_N"/>
    <property type="match status" value="1"/>
</dbReference>
<dbReference type="GO" id="GO:0016829">
    <property type="term" value="F:lyase activity"/>
    <property type="evidence" value="ECO:0007669"/>
    <property type="project" value="InterPro"/>
</dbReference>
<feature type="compositionally biased region" description="Polar residues" evidence="2">
    <location>
        <begin position="37"/>
        <end position="49"/>
    </location>
</feature>
<dbReference type="InterPro" id="IPR036148">
    <property type="entry name" value="MmgE/PrpD_sf"/>
</dbReference>
<dbReference type="AlphaFoldDB" id="A0A261R050"/>